<dbReference type="PANTHER" id="PTHR46241:SF1">
    <property type="entry name" value="OUTER DYNEIN ARM-DOCKING COMPLEX SUBUNIT 2"/>
    <property type="match status" value="1"/>
</dbReference>
<evidence type="ECO:0000313" key="3">
    <source>
        <dbReference type="Proteomes" id="UP000011087"/>
    </source>
</evidence>
<dbReference type="InterPro" id="IPR011989">
    <property type="entry name" value="ARM-like"/>
</dbReference>
<dbReference type="GeneID" id="17307538"/>
<reference evidence="3" key="2">
    <citation type="submission" date="2012-11" db="EMBL/GenBank/DDBJ databases">
        <authorList>
            <person name="Kuo A."/>
            <person name="Curtis B.A."/>
            <person name="Tanifuji G."/>
            <person name="Burki F."/>
            <person name="Gruber A."/>
            <person name="Irimia M."/>
            <person name="Maruyama S."/>
            <person name="Arias M.C."/>
            <person name="Ball S.G."/>
            <person name="Gile G.H."/>
            <person name="Hirakawa Y."/>
            <person name="Hopkins J.F."/>
            <person name="Rensing S.A."/>
            <person name="Schmutz J."/>
            <person name="Symeonidi A."/>
            <person name="Elias M."/>
            <person name="Eveleigh R.J."/>
            <person name="Herman E.K."/>
            <person name="Klute M.J."/>
            <person name="Nakayama T."/>
            <person name="Obornik M."/>
            <person name="Reyes-Prieto A."/>
            <person name="Armbrust E.V."/>
            <person name="Aves S.J."/>
            <person name="Beiko R.G."/>
            <person name="Coutinho P."/>
            <person name="Dacks J.B."/>
            <person name="Durnford D.G."/>
            <person name="Fast N.M."/>
            <person name="Green B.R."/>
            <person name="Grisdale C."/>
            <person name="Hempe F."/>
            <person name="Henrissat B."/>
            <person name="Hoppner M.P."/>
            <person name="Ishida K.-I."/>
            <person name="Kim E."/>
            <person name="Koreny L."/>
            <person name="Kroth P.G."/>
            <person name="Liu Y."/>
            <person name="Malik S.-B."/>
            <person name="Maier U.G."/>
            <person name="McRose D."/>
            <person name="Mock T."/>
            <person name="Neilson J.A."/>
            <person name="Onodera N.T."/>
            <person name="Poole A.M."/>
            <person name="Pritham E.J."/>
            <person name="Richards T.A."/>
            <person name="Rocap G."/>
            <person name="Roy S.W."/>
            <person name="Sarai C."/>
            <person name="Schaack S."/>
            <person name="Shirato S."/>
            <person name="Slamovits C.H."/>
            <person name="Spencer D.F."/>
            <person name="Suzuki S."/>
            <person name="Worden A.Z."/>
            <person name="Zauner S."/>
            <person name="Barry K."/>
            <person name="Bell C."/>
            <person name="Bharti A.K."/>
            <person name="Crow J.A."/>
            <person name="Grimwood J."/>
            <person name="Kramer R."/>
            <person name="Lindquist E."/>
            <person name="Lucas S."/>
            <person name="Salamov A."/>
            <person name="McFadden G.I."/>
            <person name="Lane C.E."/>
            <person name="Keeling P.J."/>
            <person name="Gray M.W."/>
            <person name="Grigoriev I.V."/>
            <person name="Archibald J.M."/>
        </authorList>
    </citation>
    <scope>NUCLEOTIDE SEQUENCE</scope>
    <source>
        <strain evidence="3">CCMP2712</strain>
    </source>
</reference>
<reference evidence="2" key="3">
    <citation type="submission" date="2015-06" db="UniProtKB">
        <authorList>
            <consortium name="EnsemblProtists"/>
        </authorList>
    </citation>
    <scope>IDENTIFICATION</scope>
</reference>
<name>L1JR30_GUITC</name>
<dbReference type="AlphaFoldDB" id="L1JR30"/>
<dbReference type="EnsemblProtists" id="EKX50739">
    <property type="protein sequence ID" value="EKX50739"/>
    <property type="gene ID" value="GUITHDRAFT_103330"/>
</dbReference>
<dbReference type="SUPFAM" id="SSF48371">
    <property type="entry name" value="ARM repeat"/>
    <property type="match status" value="1"/>
</dbReference>
<dbReference type="EMBL" id="JH992977">
    <property type="protein sequence ID" value="EKX50739.1"/>
    <property type="molecule type" value="Genomic_DNA"/>
</dbReference>
<dbReference type="PaxDb" id="55529-EKX50739"/>
<dbReference type="PANTHER" id="PTHR46241">
    <property type="entry name" value="ARMADILLO REPEAT-CONTAINING PROTEIN 4 ARMC4"/>
    <property type="match status" value="1"/>
</dbReference>
<evidence type="ECO:0000313" key="1">
    <source>
        <dbReference type="EMBL" id="EKX50739.1"/>
    </source>
</evidence>
<dbReference type="InterPro" id="IPR016024">
    <property type="entry name" value="ARM-type_fold"/>
</dbReference>
<accession>L1JR30</accession>
<dbReference type="KEGG" id="gtt:GUITHDRAFT_103330"/>
<evidence type="ECO:0000313" key="2">
    <source>
        <dbReference type="EnsemblProtists" id="EKX50739"/>
    </source>
</evidence>
<dbReference type="Proteomes" id="UP000011087">
    <property type="component" value="Unassembled WGS sequence"/>
</dbReference>
<organism evidence="1">
    <name type="scientific">Guillardia theta (strain CCMP2712)</name>
    <name type="common">Cryptophyte</name>
    <dbReference type="NCBI Taxonomy" id="905079"/>
    <lineage>
        <taxon>Eukaryota</taxon>
        <taxon>Cryptophyceae</taxon>
        <taxon>Pyrenomonadales</taxon>
        <taxon>Geminigeraceae</taxon>
        <taxon>Guillardia</taxon>
    </lineage>
</organism>
<keyword evidence="3" id="KW-1185">Reference proteome</keyword>
<reference evidence="1 3" key="1">
    <citation type="journal article" date="2012" name="Nature">
        <title>Algal genomes reveal evolutionary mosaicism and the fate of nucleomorphs.</title>
        <authorList>
            <consortium name="DOE Joint Genome Institute"/>
            <person name="Curtis B.A."/>
            <person name="Tanifuji G."/>
            <person name="Burki F."/>
            <person name="Gruber A."/>
            <person name="Irimia M."/>
            <person name="Maruyama S."/>
            <person name="Arias M.C."/>
            <person name="Ball S.G."/>
            <person name="Gile G.H."/>
            <person name="Hirakawa Y."/>
            <person name="Hopkins J.F."/>
            <person name="Kuo A."/>
            <person name="Rensing S.A."/>
            <person name="Schmutz J."/>
            <person name="Symeonidi A."/>
            <person name="Elias M."/>
            <person name="Eveleigh R.J."/>
            <person name="Herman E.K."/>
            <person name="Klute M.J."/>
            <person name="Nakayama T."/>
            <person name="Obornik M."/>
            <person name="Reyes-Prieto A."/>
            <person name="Armbrust E.V."/>
            <person name="Aves S.J."/>
            <person name="Beiko R.G."/>
            <person name="Coutinho P."/>
            <person name="Dacks J.B."/>
            <person name="Durnford D.G."/>
            <person name="Fast N.M."/>
            <person name="Green B.R."/>
            <person name="Grisdale C.J."/>
            <person name="Hempel F."/>
            <person name="Henrissat B."/>
            <person name="Hoppner M.P."/>
            <person name="Ishida K."/>
            <person name="Kim E."/>
            <person name="Koreny L."/>
            <person name="Kroth P.G."/>
            <person name="Liu Y."/>
            <person name="Malik S.B."/>
            <person name="Maier U.G."/>
            <person name="McRose D."/>
            <person name="Mock T."/>
            <person name="Neilson J.A."/>
            <person name="Onodera N.T."/>
            <person name="Poole A.M."/>
            <person name="Pritham E.J."/>
            <person name="Richards T.A."/>
            <person name="Rocap G."/>
            <person name="Roy S.W."/>
            <person name="Sarai C."/>
            <person name="Schaack S."/>
            <person name="Shirato S."/>
            <person name="Slamovits C.H."/>
            <person name="Spencer D.F."/>
            <person name="Suzuki S."/>
            <person name="Worden A.Z."/>
            <person name="Zauner S."/>
            <person name="Barry K."/>
            <person name="Bell C."/>
            <person name="Bharti A.K."/>
            <person name="Crow J.A."/>
            <person name="Grimwood J."/>
            <person name="Kramer R."/>
            <person name="Lindquist E."/>
            <person name="Lucas S."/>
            <person name="Salamov A."/>
            <person name="McFadden G.I."/>
            <person name="Lane C.E."/>
            <person name="Keeling P.J."/>
            <person name="Gray M.W."/>
            <person name="Grigoriev I.V."/>
            <person name="Archibald J.M."/>
        </authorList>
    </citation>
    <scope>NUCLEOTIDE SEQUENCE</scope>
    <source>
        <strain evidence="1 3">CCMP2712</strain>
    </source>
</reference>
<proteinExistence type="predicted"/>
<sequence length="582" mass="62675">MIDSSAGRSEGEGGSKEDIRLLVHSDGCPPFLCVVSSSSTIDALHREISKLHRELFAGSDIPSLRIRWVEDSQRHALPLNGRIGFLLKDEDKVYVCSGIDPLREDIHYGMRQGDSVKSVIARWRNCCLDTASFLCAAAHQEAKHGEIIEQDGISVLLSLALHTGNMLPGDVSIQDLHGALRSLLELEDAADRILQSGCEGQIFALLQSPDPELSALAAFICSRMAANATSHDAFLSWSAPLRLSKAVQLSGNSTTRLDAMTCIRLLSKNPRCLPSLRSSAVLPIIVDAAEDLKDGRTCAKALGTIASLLEIGGESIRTQLEGLSAPRVISRALSSPDRNVARAAAAAQAALLGHATIRIPLGEDGGLSKERSVATPALWTSASQAHRGEEGGGSAGRSAFDKFAEEMSSSLTGGGGEDLVTDSNIEMMRRMMAQDDLELRRRASSLLLSLCKAGERCRFQLVDKDGISLLSRAITSKDPKMQLNALTSLACLSNVSALHQALVDHDVPTSILHFLSSEDEGLKVQAMKTLSHLAAHKRAKEKILQDKHVLSLLQSAKTASPHDAFFLYLSILKRHVEAGKER</sequence>
<protein>
    <submittedName>
        <fullName evidence="1 2">Uncharacterized protein</fullName>
    </submittedName>
</protein>
<dbReference type="HOGENOM" id="CLU_468895_0_0_1"/>
<dbReference type="OrthoDB" id="10517827at2759"/>
<dbReference type="RefSeq" id="XP_005837719.1">
    <property type="nucleotide sequence ID" value="XM_005837662.1"/>
</dbReference>
<gene>
    <name evidence="1" type="ORF">GUITHDRAFT_103330</name>
</gene>
<dbReference type="Gene3D" id="1.25.10.10">
    <property type="entry name" value="Leucine-rich Repeat Variant"/>
    <property type="match status" value="2"/>
</dbReference>